<proteinExistence type="predicted"/>
<keyword evidence="1" id="KW-0472">Membrane</keyword>
<reference evidence="2" key="1">
    <citation type="submission" date="2020-11" db="EMBL/GenBank/DDBJ databases">
        <authorList>
            <person name="Tran Van P."/>
        </authorList>
    </citation>
    <scope>NUCLEOTIDE SEQUENCE</scope>
</reference>
<evidence type="ECO:0000313" key="2">
    <source>
        <dbReference type="EMBL" id="CAD7440734.1"/>
    </source>
</evidence>
<keyword evidence="1" id="KW-0812">Transmembrane</keyword>
<keyword evidence="1" id="KW-1133">Transmembrane helix</keyword>
<organism evidence="2">
    <name type="scientific">Timema bartmani</name>
    <dbReference type="NCBI Taxonomy" id="61472"/>
    <lineage>
        <taxon>Eukaryota</taxon>
        <taxon>Metazoa</taxon>
        <taxon>Ecdysozoa</taxon>
        <taxon>Arthropoda</taxon>
        <taxon>Hexapoda</taxon>
        <taxon>Insecta</taxon>
        <taxon>Pterygota</taxon>
        <taxon>Neoptera</taxon>
        <taxon>Polyneoptera</taxon>
        <taxon>Phasmatodea</taxon>
        <taxon>Timematodea</taxon>
        <taxon>Timematoidea</taxon>
        <taxon>Timematidae</taxon>
        <taxon>Timema</taxon>
    </lineage>
</organism>
<dbReference type="SUPFAM" id="SSF81321">
    <property type="entry name" value="Family A G protein-coupled receptor-like"/>
    <property type="match status" value="1"/>
</dbReference>
<evidence type="ECO:0000256" key="1">
    <source>
        <dbReference type="SAM" id="Phobius"/>
    </source>
</evidence>
<gene>
    <name evidence="2" type="ORF">TBIB3V08_LOCUS3225</name>
</gene>
<dbReference type="AlphaFoldDB" id="A0A7R9HYC2"/>
<dbReference type="EMBL" id="OD565067">
    <property type="protein sequence ID" value="CAD7440734.1"/>
    <property type="molecule type" value="Genomic_DNA"/>
</dbReference>
<feature type="transmembrane region" description="Helical" evidence="1">
    <location>
        <begin position="80"/>
        <end position="104"/>
    </location>
</feature>
<name>A0A7R9HYC2_9NEOP</name>
<sequence length="172" mass="18379">MDAMIVTCDITQINVDPLSTPRLPTTTKPGGDAESFQVRAGDLNLILGQRQERNRLSTLRGLRCAPFASLSPSTLGFASMIKMMVIVVIVFTMCWLPFNSLLLISMSSFTKLQPPPHLTTLSGPPRIGRPAALPATSENASDNWVSAHLTAATTGIASGVQVTDVAGRFLGR</sequence>
<protein>
    <submittedName>
        <fullName evidence="2">Uncharacterized protein</fullName>
    </submittedName>
</protein>
<accession>A0A7R9HYC2</accession>
<dbReference type="Gene3D" id="1.20.1070.10">
    <property type="entry name" value="Rhodopsin 7-helix transmembrane proteins"/>
    <property type="match status" value="1"/>
</dbReference>